<keyword evidence="6" id="KW-1185">Reference proteome</keyword>
<dbReference type="SMART" id="SM00028">
    <property type="entry name" value="TPR"/>
    <property type="match status" value="2"/>
</dbReference>
<keyword evidence="2" id="KW-0802">TPR repeat</keyword>
<reference evidence="5 6" key="1">
    <citation type="submission" date="2024-06" db="EMBL/GenBank/DDBJ databases">
        <authorList>
            <person name="Kraege A."/>
            <person name="Thomma B."/>
        </authorList>
    </citation>
    <scope>NUCLEOTIDE SEQUENCE [LARGE SCALE GENOMIC DNA]</scope>
</reference>
<dbReference type="PROSITE" id="PS51678">
    <property type="entry name" value="SAM_MT_PRMT"/>
    <property type="match status" value="1"/>
</dbReference>
<dbReference type="PROSITE" id="PS50005">
    <property type="entry name" value="TPR"/>
    <property type="match status" value="1"/>
</dbReference>
<dbReference type="InterPro" id="IPR011990">
    <property type="entry name" value="TPR-like_helical_dom_sf"/>
</dbReference>
<evidence type="ECO:0000256" key="2">
    <source>
        <dbReference type="PROSITE-ProRule" id="PRU00339"/>
    </source>
</evidence>
<gene>
    <name evidence="5" type="primary">g12490</name>
    <name evidence="5" type="ORF">VP750_LOCUS11113</name>
</gene>
<keyword evidence="1 3" id="KW-0949">S-adenosyl-L-methionine</keyword>
<keyword evidence="3" id="KW-0489">Methyltransferase</keyword>
<dbReference type="Proteomes" id="UP001497392">
    <property type="component" value="Unassembled WGS sequence"/>
</dbReference>
<feature type="region of interest" description="Disordered" evidence="4">
    <location>
        <begin position="291"/>
        <end position="311"/>
    </location>
</feature>
<dbReference type="PANTHER" id="PTHR11006">
    <property type="entry name" value="PROTEIN ARGININE N-METHYLTRANSFERASE"/>
    <property type="match status" value="1"/>
</dbReference>
<feature type="repeat" description="TPR" evidence="2">
    <location>
        <begin position="54"/>
        <end position="87"/>
    </location>
</feature>
<accession>A0ABP1GBH9</accession>
<proteinExistence type="predicted"/>
<comment type="caution">
    <text evidence="5">The sequence shown here is derived from an EMBL/GenBank/DDBJ whole genome shotgun (WGS) entry which is preliminary data.</text>
</comment>
<keyword evidence="3" id="KW-0808">Transferase</keyword>
<protein>
    <submittedName>
        <fullName evidence="5">G12490 protein</fullName>
    </submittedName>
</protein>
<evidence type="ECO:0000256" key="4">
    <source>
        <dbReference type="SAM" id="MobiDB-lite"/>
    </source>
</evidence>
<evidence type="ECO:0000313" key="5">
    <source>
        <dbReference type="EMBL" id="CAL5229207.1"/>
    </source>
</evidence>
<dbReference type="Gene3D" id="2.70.160.11">
    <property type="entry name" value="Hnrnp arginine n-methyltransferase1"/>
    <property type="match status" value="2"/>
</dbReference>
<dbReference type="SUPFAM" id="SSF48452">
    <property type="entry name" value="TPR-like"/>
    <property type="match status" value="1"/>
</dbReference>
<evidence type="ECO:0000256" key="1">
    <source>
        <dbReference type="ARBA" id="ARBA00022691"/>
    </source>
</evidence>
<dbReference type="SUPFAM" id="SSF53335">
    <property type="entry name" value="S-adenosyl-L-methionine-dependent methyltransferases"/>
    <property type="match status" value="2"/>
</dbReference>
<name>A0ABP1GBH9_9CHLO</name>
<dbReference type="Pfam" id="PF06325">
    <property type="entry name" value="PrmA"/>
    <property type="match status" value="1"/>
</dbReference>
<evidence type="ECO:0000256" key="3">
    <source>
        <dbReference type="PROSITE-ProRule" id="PRU01015"/>
    </source>
</evidence>
<dbReference type="EMBL" id="CAXHTA020000020">
    <property type="protein sequence ID" value="CAL5229207.1"/>
    <property type="molecule type" value="Genomic_DNA"/>
</dbReference>
<dbReference type="Gene3D" id="3.40.50.150">
    <property type="entry name" value="Vaccinia Virus protein VP39"/>
    <property type="match status" value="2"/>
</dbReference>
<sequence length="917" mass="101387">MPKEAIRLYTQAIAGAPKDAELLANRSIAHLSANNREEALQDAVDALKLRPDWAKAHYRLGTAYMAAHDPALASSAFQKGLEIEPGNRAMALQAEHSMAQAKYEEQCRAAHQGLYQRNLVLQLRAVRRKEIEDKMEYQFKQGMTAPDWEMDDYGWKPTFFPASKLRQLDKQDFFKNPTRRSMANFVGTLADLAYPKAMLSQLQDTTYMLALEDGIRAALEEQPGAHVLLVGRGCAVPALLCARAGAEQVTCIEGSRMLFRMCKQILQENRETRNAAGIHLLDRPLQAIRPRSVKPDAPSQGGASDSSAVGAEGDSQFTEIADTADVLVINLLNFSVLGAGMLPTIDKCAELVKTGARIVPTGIRVVAQLVDMRVTNVCGFDLSYLNRYRWGSAAERLDLRRVPHVALSEPFEALQIDLQSRLCLAQSRDTCVEKPEVLWESMRTISVPLEHGGCWNGIAFWFEAHMHGGASISSSHLDGEVARSKTWGQAVQYIDEVPAEAGSTVQVRVRQDKGQIHFASMARGCGRPRHAHIPRWHFDMVLDDQRNAAYQTAITRAVHLKLAAGDEKVNVLDMGAGSGILSLMAARAGATHVTGAEISQHMCDVAAEAVVMNGYAAKCVMINKDVRRIHSETLPDGTLPDMEYKANLCIFEVFDSGLIGEGVLHMVAWAKTKLLTEDAVMVPCAATVYCQPIQMRCSNALGFDVEQTNQWRWRPDYEGLDLADRRNLWTALGPPAEAVAFDFYEAMANMHPLQAELPGRAFADGICNAVAFWFTLHLDEETELHTGPYADKGPTWQQAVQYIQEVPMRDGERYTVTVKHDTYGLSFSLCSDTASTSLVPVAPSLCNPSPLVPLYDPIWKRIFDDFTAMNEQLSKAIIQNPLEYKSVAMAAVDLGSRPHDLDLDVEQAAAFCHRLMS</sequence>
<dbReference type="PANTHER" id="PTHR11006:SF4">
    <property type="entry name" value="PROTEIN ARGININE N-METHYLTRANSFERASE 7"/>
    <property type="match status" value="1"/>
</dbReference>
<dbReference type="Gene3D" id="1.25.40.10">
    <property type="entry name" value="Tetratricopeptide repeat domain"/>
    <property type="match status" value="1"/>
</dbReference>
<organism evidence="5 6">
    <name type="scientific">Coccomyxa viridis</name>
    <dbReference type="NCBI Taxonomy" id="1274662"/>
    <lineage>
        <taxon>Eukaryota</taxon>
        <taxon>Viridiplantae</taxon>
        <taxon>Chlorophyta</taxon>
        <taxon>core chlorophytes</taxon>
        <taxon>Trebouxiophyceae</taxon>
        <taxon>Trebouxiophyceae incertae sedis</taxon>
        <taxon>Coccomyxaceae</taxon>
        <taxon>Coccomyxa</taxon>
    </lineage>
</organism>
<dbReference type="CDD" id="cd02440">
    <property type="entry name" value="AdoMet_MTases"/>
    <property type="match status" value="1"/>
</dbReference>
<evidence type="ECO:0000313" key="6">
    <source>
        <dbReference type="Proteomes" id="UP001497392"/>
    </source>
</evidence>
<dbReference type="InterPro" id="IPR025799">
    <property type="entry name" value="Arg_MeTrfase"/>
</dbReference>
<dbReference type="InterPro" id="IPR029063">
    <property type="entry name" value="SAM-dependent_MTases_sf"/>
</dbReference>
<dbReference type="InterPro" id="IPR019734">
    <property type="entry name" value="TPR_rpt"/>
</dbReference>